<dbReference type="SUPFAM" id="SSF53756">
    <property type="entry name" value="UDP-Glycosyltransferase/glycogen phosphorylase"/>
    <property type="match status" value="1"/>
</dbReference>
<dbReference type="PANTHER" id="PTHR45947:SF3">
    <property type="entry name" value="SULFOQUINOVOSYL TRANSFERASE SQD2"/>
    <property type="match status" value="1"/>
</dbReference>
<sequence>MKIVHLTPYYVPAYAFGGVVSAVEGMAHAQCARGHEVTVLTTDSFDQQQRYDGPYDEIRDGVHVLRARQLSARLRGRFNLGTPLGLPGLARRALKGADVLHVHEFRTVENTRVLPVAVQKGVSVVMSPHGTLGYETGRGTAKSLWDDLVSRNMMHQIDRVIALTEQEAHETRALWLQYGLVPDVSIVPNGVDASLFAHLPDGAAFRERYRLGDGPVVLFMGRLHARKGIAELVEAFRLVAQPDARLVIAGPDEGMLTRITPHLDDRMIVTGYLDAEARLNALAAADLFVLPATGEGLSMAVLEAMAAALPVLLSPGCNLPEAQTTGAGLITEPTPQALAAALSGLLGDGERLRGMGQAARQLVQSRYTWEAVAIQLEQVYRAVIGLD</sequence>
<keyword evidence="2" id="KW-0808">Transferase</keyword>
<evidence type="ECO:0000313" key="2">
    <source>
        <dbReference type="EMBL" id="QPC82512.1"/>
    </source>
</evidence>
<dbReference type="RefSeq" id="WP_195170581.1">
    <property type="nucleotide sequence ID" value="NZ_CP062983.1"/>
</dbReference>
<proteinExistence type="predicted"/>
<keyword evidence="3" id="KW-1185">Reference proteome</keyword>
<accession>A0A7S8IEF2</accession>
<dbReference type="Proteomes" id="UP000594468">
    <property type="component" value="Chromosome"/>
</dbReference>
<reference evidence="2 3" key="1">
    <citation type="submission" date="2020-02" db="EMBL/GenBank/DDBJ databases">
        <authorList>
            <person name="Zheng R.K."/>
            <person name="Sun C.M."/>
        </authorList>
    </citation>
    <scope>NUCLEOTIDE SEQUENCE [LARGE SCALE GENOMIC DNA]</scope>
    <source>
        <strain evidence="3">rifampicinis</strain>
    </source>
</reference>
<organism evidence="2 3">
    <name type="scientific">Phototrophicus methaneseepsis</name>
    <dbReference type="NCBI Taxonomy" id="2710758"/>
    <lineage>
        <taxon>Bacteria</taxon>
        <taxon>Bacillati</taxon>
        <taxon>Chloroflexota</taxon>
        <taxon>Candidatus Thermofontia</taxon>
        <taxon>Phototrophicales</taxon>
        <taxon>Phototrophicaceae</taxon>
        <taxon>Phototrophicus</taxon>
    </lineage>
</organism>
<dbReference type="AlphaFoldDB" id="A0A7S8IEF2"/>
<dbReference type="EMBL" id="CP062983">
    <property type="protein sequence ID" value="QPC82512.1"/>
    <property type="molecule type" value="Genomic_DNA"/>
</dbReference>
<dbReference type="PANTHER" id="PTHR45947">
    <property type="entry name" value="SULFOQUINOVOSYL TRANSFERASE SQD2"/>
    <property type="match status" value="1"/>
</dbReference>
<dbReference type="InterPro" id="IPR028098">
    <property type="entry name" value="Glyco_trans_4-like_N"/>
</dbReference>
<name>A0A7S8IEF2_9CHLR</name>
<gene>
    <name evidence="2" type="ORF">G4Y79_22965</name>
</gene>
<dbReference type="Gene3D" id="3.40.50.2000">
    <property type="entry name" value="Glycogen Phosphorylase B"/>
    <property type="match status" value="2"/>
</dbReference>
<protein>
    <submittedName>
        <fullName evidence="2">Glycosyltransferase</fullName>
    </submittedName>
</protein>
<dbReference type="InterPro" id="IPR050194">
    <property type="entry name" value="Glycosyltransferase_grp1"/>
</dbReference>
<feature type="domain" description="Glycosyltransferase subfamily 4-like N-terminal" evidence="1">
    <location>
        <begin position="16"/>
        <end position="194"/>
    </location>
</feature>
<evidence type="ECO:0000313" key="3">
    <source>
        <dbReference type="Proteomes" id="UP000594468"/>
    </source>
</evidence>
<dbReference type="Pfam" id="PF13439">
    <property type="entry name" value="Glyco_transf_4"/>
    <property type="match status" value="1"/>
</dbReference>
<dbReference type="Pfam" id="PF13692">
    <property type="entry name" value="Glyco_trans_1_4"/>
    <property type="match status" value="1"/>
</dbReference>
<evidence type="ECO:0000259" key="1">
    <source>
        <dbReference type="Pfam" id="PF13439"/>
    </source>
</evidence>
<dbReference type="KEGG" id="pmet:G4Y79_22965"/>
<dbReference type="GO" id="GO:0016758">
    <property type="term" value="F:hexosyltransferase activity"/>
    <property type="evidence" value="ECO:0007669"/>
    <property type="project" value="TreeGrafter"/>
</dbReference>